<evidence type="ECO:0000256" key="14">
    <source>
        <dbReference type="ARBA" id="ARBA00035708"/>
    </source>
</evidence>
<evidence type="ECO:0000256" key="12">
    <source>
        <dbReference type="ARBA" id="ARBA00023329"/>
    </source>
</evidence>
<evidence type="ECO:0000313" key="19">
    <source>
        <dbReference type="EMBL" id="CAL1538798.1"/>
    </source>
</evidence>
<dbReference type="GO" id="GO:0031902">
    <property type="term" value="C:late endosome membrane"/>
    <property type="evidence" value="ECO:0007669"/>
    <property type="project" value="UniProtKB-SubCell"/>
</dbReference>
<feature type="non-terminal residue" evidence="19">
    <location>
        <position position="1"/>
    </location>
</feature>
<dbReference type="InterPro" id="IPR026229">
    <property type="entry name" value="VOPP1"/>
</dbReference>
<dbReference type="PANTHER" id="PTHR14971">
    <property type="entry name" value="VESICULAR, OVEREXPRESSED IN CANCER, PROSURVIVAL PROTEIN 1"/>
    <property type="match status" value="1"/>
</dbReference>
<comment type="similarity">
    <text evidence="3">Belongs to the VOPP1/ECOP family.</text>
</comment>
<gene>
    <name evidence="19" type="ORF">GSLYS_00012619001</name>
</gene>
<keyword evidence="20" id="KW-1185">Reference proteome</keyword>
<feature type="transmembrane region" description="Helical" evidence="18">
    <location>
        <begin position="21"/>
        <end position="42"/>
    </location>
</feature>
<dbReference type="EMBL" id="CAXITT010000312">
    <property type="protein sequence ID" value="CAL1538798.1"/>
    <property type="molecule type" value="Genomic_DNA"/>
</dbReference>
<evidence type="ECO:0000256" key="17">
    <source>
        <dbReference type="SAM" id="MobiDB-lite"/>
    </source>
</evidence>
<evidence type="ECO:0000256" key="8">
    <source>
        <dbReference type="ARBA" id="ARBA00023015"/>
    </source>
</evidence>
<evidence type="ECO:0000256" key="15">
    <source>
        <dbReference type="ARBA" id="ARBA00035715"/>
    </source>
</evidence>
<evidence type="ECO:0000256" key="16">
    <source>
        <dbReference type="ARBA" id="ARBA00046288"/>
    </source>
</evidence>
<feature type="compositionally biased region" description="Polar residues" evidence="17">
    <location>
        <begin position="247"/>
        <end position="262"/>
    </location>
</feature>
<keyword evidence="11" id="KW-0458">Lysosome</keyword>
<sequence length="262" mass="29927">IIARPPLHPATTIGFLLQVYVVFKKLLSIMTLPYIVTFLILIDEALADYCGENIFCHSPYKCCETKKGCCYDSMLHNSQHFRLQIWNMWYFWFLIIFMMMSCFGGCGYYRRRRLAMMSRSSSPPPTRPNTVLVSYPRTRRSRSQEGSRQFNFFAYNGPGLNGPDPVSNLPPAYAEVINQPNLYPVNKVHLPPYPGNNKPEGYMMFSQQGSALLPPQADANLPPPYSEYNFETRLQTSTCGPNEFSPPYSQLSEQGQQPLTTN</sequence>
<keyword evidence="7 18" id="KW-1133">Transmembrane helix</keyword>
<evidence type="ECO:0000256" key="7">
    <source>
        <dbReference type="ARBA" id="ARBA00022989"/>
    </source>
</evidence>
<feature type="non-terminal residue" evidence="19">
    <location>
        <position position="262"/>
    </location>
</feature>
<dbReference type="Proteomes" id="UP001497497">
    <property type="component" value="Unassembled WGS sequence"/>
</dbReference>
<keyword evidence="6" id="KW-0967">Endosome</keyword>
<comment type="caution">
    <text evidence="19">The sequence shown here is derived from an EMBL/GenBank/DDBJ whole genome shotgun (WGS) entry which is preliminary data.</text>
</comment>
<keyword evidence="12" id="KW-0968">Cytoplasmic vesicle</keyword>
<comment type="subcellular location">
    <subcellularLocation>
        <location evidence="1">Cytoplasmic vesicle membrane</location>
    </subcellularLocation>
    <subcellularLocation>
        <location evidence="16">Endomembrane system</location>
        <topology evidence="16">Single-pass type I membrane protein</topology>
    </subcellularLocation>
    <subcellularLocation>
        <location evidence="13">Late endosome membrane</location>
        <topology evidence="13">Single-pass membrane protein</topology>
    </subcellularLocation>
    <subcellularLocation>
        <location evidence="2">Lysosome membrane</location>
    </subcellularLocation>
</comment>
<evidence type="ECO:0000256" key="4">
    <source>
        <dbReference type="ARBA" id="ARBA00022692"/>
    </source>
</evidence>
<keyword evidence="5" id="KW-0732">Signal</keyword>
<evidence type="ECO:0000256" key="3">
    <source>
        <dbReference type="ARBA" id="ARBA00006655"/>
    </source>
</evidence>
<evidence type="ECO:0000313" key="20">
    <source>
        <dbReference type="Proteomes" id="UP001497497"/>
    </source>
</evidence>
<accession>A0AAV2I161</accession>
<keyword evidence="9 18" id="KW-0472">Membrane</keyword>
<keyword evidence="8" id="KW-0805">Transcription regulation</keyword>
<evidence type="ECO:0000256" key="5">
    <source>
        <dbReference type="ARBA" id="ARBA00022729"/>
    </source>
</evidence>
<feature type="transmembrane region" description="Helical" evidence="18">
    <location>
        <begin position="89"/>
        <end position="109"/>
    </location>
</feature>
<protein>
    <recommendedName>
        <fullName evidence="14">WW domain binding protein VOPP1</fullName>
    </recommendedName>
    <alternativeName>
        <fullName evidence="15">Vesicular, overexpressed in cancer, prosurvival protein 1</fullName>
    </alternativeName>
</protein>
<evidence type="ECO:0000256" key="10">
    <source>
        <dbReference type="ARBA" id="ARBA00023163"/>
    </source>
</evidence>
<dbReference type="PANTHER" id="PTHR14971:SF2">
    <property type="entry name" value="VESICULAR, OVEREXPRESSED IN CANCER, PROSURVIVAL PROTEIN 1"/>
    <property type="match status" value="1"/>
</dbReference>
<name>A0AAV2I161_LYMST</name>
<dbReference type="GO" id="GO:0005765">
    <property type="term" value="C:lysosomal membrane"/>
    <property type="evidence" value="ECO:0007669"/>
    <property type="project" value="UniProtKB-SubCell"/>
</dbReference>
<evidence type="ECO:0000256" key="13">
    <source>
        <dbReference type="ARBA" id="ARBA00035628"/>
    </source>
</evidence>
<evidence type="ECO:0000256" key="9">
    <source>
        <dbReference type="ARBA" id="ARBA00023136"/>
    </source>
</evidence>
<dbReference type="AlphaFoldDB" id="A0AAV2I161"/>
<evidence type="ECO:0000256" key="18">
    <source>
        <dbReference type="SAM" id="Phobius"/>
    </source>
</evidence>
<proteinExistence type="inferred from homology"/>
<keyword evidence="10" id="KW-0804">Transcription</keyword>
<evidence type="ECO:0000256" key="6">
    <source>
        <dbReference type="ARBA" id="ARBA00022753"/>
    </source>
</evidence>
<evidence type="ECO:0000256" key="1">
    <source>
        <dbReference type="ARBA" id="ARBA00004156"/>
    </source>
</evidence>
<keyword evidence="4 18" id="KW-0812">Transmembrane</keyword>
<organism evidence="19 20">
    <name type="scientific">Lymnaea stagnalis</name>
    <name type="common">Great pond snail</name>
    <name type="synonym">Helix stagnalis</name>
    <dbReference type="NCBI Taxonomy" id="6523"/>
    <lineage>
        <taxon>Eukaryota</taxon>
        <taxon>Metazoa</taxon>
        <taxon>Spiralia</taxon>
        <taxon>Lophotrochozoa</taxon>
        <taxon>Mollusca</taxon>
        <taxon>Gastropoda</taxon>
        <taxon>Heterobranchia</taxon>
        <taxon>Euthyneura</taxon>
        <taxon>Panpulmonata</taxon>
        <taxon>Hygrophila</taxon>
        <taxon>Lymnaeoidea</taxon>
        <taxon>Lymnaeidae</taxon>
        <taxon>Lymnaea</taxon>
    </lineage>
</organism>
<reference evidence="19 20" key="1">
    <citation type="submission" date="2024-04" db="EMBL/GenBank/DDBJ databases">
        <authorList>
            <consortium name="Genoscope - CEA"/>
            <person name="William W."/>
        </authorList>
    </citation>
    <scope>NUCLEOTIDE SEQUENCE [LARGE SCALE GENOMIC DNA]</scope>
</reference>
<evidence type="ECO:0000256" key="11">
    <source>
        <dbReference type="ARBA" id="ARBA00023228"/>
    </source>
</evidence>
<feature type="region of interest" description="Disordered" evidence="17">
    <location>
        <begin position="236"/>
        <end position="262"/>
    </location>
</feature>
<evidence type="ECO:0000256" key="2">
    <source>
        <dbReference type="ARBA" id="ARBA00004656"/>
    </source>
</evidence>